<dbReference type="Proteomes" id="UP000224563">
    <property type="component" value="Unassembled WGS sequence"/>
</dbReference>
<evidence type="ECO:0000313" key="4">
    <source>
        <dbReference type="EMBL" id="PHU38758.1"/>
    </source>
</evidence>
<proteinExistence type="predicted"/>
<gene>
    <name evidence="4" type="ORF">CSX02_01055</name>
</gene>
<keyword evidence="1" id="KW-0378">Hydrolase</keyword>
<dbReference type="Gene3D" id="2.40.260.10">
    <property type="entry name" value="Sortase"/>
    <property type="match status" value="1"/>
</dbReference>
<reference evidence="4 5" key="1">
    <citation type="submission" date="2017-10" db="EMBL/GenBank/DDBJ databases">
        <title>Resolving the taxonomy of Roseburia spp., Eubacterium rectale and Agathobacter spp. through phylogenomic analysis.</title>
        <authorList>
            <person name="Sheridan P.O."/>
            <person name="Walker A.W."/>
            <person name="Duncan S.H."/>
            <person name="Scott K.P."/>
            <person name="Toole P.W.O."/>
            <person name="Luis P."/>
            <person name="Flint H.J."/>
        </authorList>
    </citation>
    <scope>NUCLEOTIDE SEQUENCE [LARGE SCALE GENOMIC DNA]</scope>
    <source>
        <strain evidence="4 5">JK623</strain>
    </source>
</reference>
<sequence>MKKNWSIIVLIVLGVLGLSLLLYPTFSDWWNSFHQSKAIAAYTDAVDELSNEEATRMYEEAKAYNEALLSKTDRWEMTDEEYQKYESILDVTGTGIMGYVEIPSVDISLPIYHGLSEEVLQIGVGHIEGSSFPIGGRSTHCVLSSHRGLPSAKLFTDIDQMVEGDIFFLHTLGNTLTYQVDQIRIVLPEELNELKIESDKDYCTLVTCTPYGINSHRLLVRGHRIPTSKANAVIVSEANQINPLLVSVFVGVILLIIYSVIAVIVKRKIINRFR</sequence>
<dbReference type="EMBL" id="PDYG01000003">
    <property type="protein sequence ID" value="PHU38758.1"/>
    <property type="molecule type" value="Genomic_DNA"/>
</dbReference>
<dbReference type="InterPro" id="IPR042002">
    <property type="entry name" value="Sortase_C"/>
</dbReference>
<dbReference type="AlphaFoldDB" id="A0A2G3E648"/>
<dbReference type="InterPro" id="IPR023365">
    <property type="entry name" value="Sortase_dom-sf"/>
</dbReference>
<dbReference type="RefSeq" id="WP_099385302.1">
    <property type="nucleotide sequence ID" value="NZ_JANSWH010000066.1"/>
</dbReference>
<dbReference type="NCBIfam" id="NF033745">
    <property type="entry name" value="class_C_sortase"/>
    <property type="match status" value="1"/>
</dbReference>
<feature type="active site" description="Proton donor/acceptor" evidence="2">
    <location>
        <position position="146"/>
    </location>
</feature>
<name>A0A2G3E648_9FIRM</name>
<dbReference type="CDD" id="cd05827">
    <property type="entry name" value="Sortase_C"/>
    <property type="match status" value="1"/>
</dbReference>
<accession>A0A2G3E648</accession>
<comment type="caution">
    <text evidence="4">The sequence shown here is derived from an EMBL/GenBank/DDBJ whole genome shotgun (WGS) entry which is preliminary data.</text>
</comment>
<evidence type="ECO:0000313" key="5">
    <source>
        <dbReference type="Proteomes" id="UP000224563"/>
    </source>
</evidence>
<organism evidence="4 5">
    <name type="scientific">Agathobacter ruminis</name>
    <dbReference type="NCBI Taxonomy" id="1712665"/>
    <lineage>
        <taxon>Bacteria</taxon>
        <taxon>Bacillati</taxon>
        <taxon>Bacillota</taxon>
        <taxon>Clostridia</taxon>
        <taxon>Lachnospirales</taxon>
        <taxon>Lachnospiraceae</taxon>
        <taxon>Agathobacter</taxon>
    </lineage>
</organism>
<dbReference type="NCBIfam" id="TIGR01076">
    <property type="entry name" value="sortase_fam"/>
    <property type="match status" value="1"/>
</dbReference>
<reference evidence="4 5" key="2">
    <citation type="submission" date="2017-10" db="EMBL/GenBank/DDBJ databases">
        <authorList>
            <person name="Banno H."/>
            <person name="Chua N.-H."/>
        </authorList>
    </citation>
    <scope>NUCLEOTIDE SEQUENCE [LARGE SCALE GENOMIC DNA]</scope>
    <source>
        <strain evidence="4 5">JK623</strain>
    </source>
</reference>
<evidence type="ECO:0000256" key="1">
    <source>
        <dbReference type="ARBA" id="ARBA00022801"/>
    </source>
</evidence>
<keyword evidence="3" id="KW-0812">Transmembrane</keyword>
<dbReference type="Pfam" id="PF04203">
    <property type="entry name" value="Sortase"/>
    <property type="match status" value="1"/>
</dbReference>
<feature type="transmembrane region" description="Helical" evidence="3">
    <location>
        <begin position="244"/>
        <end position="265"/>
    </location>
</feature>
<feature type="active site" description="Acyl-thioester intermediate" evidence="2">
    <location>
        <position position="208"/>
    </location>
</feature>
<protein>
    <submittedName>
        <fullName evidence="4">Class C sortase</fullName>
    </submittedName>
</protein>
<evidence type="ECO:0000256" key="3">
    <source>
        <dbReference type="SAM" id="Phobius"/>
    </source>
</evidence>
<keyword evidence="3" id="KW-1133">Transmembrane helix</keyword>
<evidence type="ECO:0000256" key="2">
    <source>
        <dbReference type="PIRSR" id="PIRSR605754-1"/>
    </source>
</evidence>
<dbReference type="SUPFAM" id="SSF63817">
    <property type="entry name" value="Sortase"/>
    <property type="match status" value="1"/>
</dbReference>
<keyword evidence="5" id="KW-1185">Reference proteome</keyword>
<dbReference type="GO" id="GO:0016787">
    <property type="term" value="F:hydrolase activity"/>
    <property type="evidence" value="ECO:0007669"/>
    <property type="project" value="UniProtKB-KW"/>
</dbReference>
<keyword evidence="3" id="KW-0472">Membrane</keyword>
<dbReference type="InterPro" id="IPR005754">
    <property type="entry name" value="Sortase"/>
</dbReference>